<dbReference type="Proteomes" id="UP000199675">
    <property type="component" value="Unassembled WGS sequence"/>
</dbReference>
<sequence length="121" mass="13604">MEYRRSKRVPARLTLLIYRKGALVATGMLRNISKSGLFISTHCPNLDPDEELEIEFNLHDRNAPGNQRIKAKLIHKTCAGIGAQFAGGGERERPVLRSLLNWVKETNLLIGRPRTERAIAS</sequence>
<dbReference type="SUPFAM" id="SSF141371">
    <property type="entry name" value="PilZ domain-like"/>
    <property type="match status" value="1"/>
</dbReference>
<dbReference type="Pfam" id="PF07238">
    <property type="entry name" value="PilZ"/>
    <property type="match status" value="1"/>
</dbReference>
<evidence type="ECO:0000313" key="2">
    <source>
        <dbReference type="EMBL" id="SDW66623.1"/>
    </source>
</evidence>
<protein>
    <submittedName>
        <fullName evidence="2">PilZ domain-containing protein</fullName>
    </submittedName>
</protein>
<dbReference type="RefSeq" id="WP_091812221.1">
    <property type="nucleotide sequence ID" value="NZ_FNNE01000003.1"/>
</dbReference>
<gene>
    <name evidence="2" type="ORF">SAMN04487960_103423</name>
</gene>
<dbReference type="EMBL" id="FNNE01000003">
    <property type="protein sequence ID" value="SDW66623.1"/>
    <property type="molecule type" value="Genomic_DNA"/>
</dbReference>
<organism evidence="2 3">
    <name type="scientific">Marinobacter mobilis</name>
    <dbReference type="NCBI Taxonomy" id="488533"/>
    <lineage>
        <taxon>Bacteria</taxon>
        <taxon>Pseudomonadati</taxon>
        <taxon>Pseudomonadota</taxon>
        <taxon>Gammaproteobacteria</taxon>
        <taxon>Pseudomonadales</taxon>
        <taxon>Marinobacteraceae</taxon>
        <taxon>Marinobacter</taxon>
    </lineage>
</organism>
<dbReference type="GO" id="GO:0035438">
    <property type="term" value="F:cyclic-di-GMP binding"/>
    <property type="evidence" value="ECO:0007669"/>
    <property type="project" value="InterPro"/>
</dbReference>
<evidence type="ECO:0000259" key="1">
    <source>
        <dbReference type="Pfam" id="PF07238"/>
    </source>
</evidence>
<dbReference type="Gene3D" id="2.40.10.220">
    <property type="entry name" value="predicted glycosyltransferase like domains"/>
    <property type="match status" value="1"/>
</dbReference>
<reference evidence="2 3" key="1">
    <citation type="submission" date="2016-10" db="EMBL/GenBank/DDBJ databases">
        <authorList>
            <person name="de Groot N.N."/>
        </authorList>
    </citation>
    <scope>NUCLEOTIDE SEQUENCE [LARGE SCALE GENOMIC DNA]</scope>
    <source>
        <strain evidence="2 3">CGMCC 1.7059</strain>
    </source>
</reference>
<dbReference type="OrthoDB" id="7061334at2"/>
<proteinExistence type="predicted"/>
<dbReference type="InterPro" id="IPR009875">
    <property type="entry name" value="PilZ_domain"/>
</dbReference>
<name>A0A1H2VE47_9GAMM</name>
<feature type="domain" description="PilZ" evidence="1">
    <location>
        <begin position="4"/>
        <end position="100"/>
    </location>
</feature>
<accession>A0A1H2VE47</accession>
<dbReference type="AlphaFoldDB" id="A0A1H2VE47"/>
<evidence type="ECO:0000313" key="3">
    <source>
        <dbReference type="Proteomes" id="UP000199675"/>
    </source>
</evidence>
<keyword evidence="3" id="KW-1185">Reference proteome</keyword>